<protein>
    <recommendedName>
        <fullName evidence="3">Reverse transcriptase domain-containing protein</fullName>
    </recommendedName>
</protein>
<reference evidence="1 2" key="1">
    <citation type="submission" date="2021-06" db="EMBL/GenBank/DDBJ databases">
        <title>A haploid diamondback moth (Plutella xylostella L.) genome assembly resolves 31 chromosomes and identifies a diamide resistance mutation.</title>
        <authorList>
            <person name="Ward C.M."/>
            <person name="Perry K.D."/>
            <person name="Baker G."/>
            <person name="Powis K."/>
            <person name="Heckel D.G."/>
            <person name="Baxter S.W."/>
        </authorList>
    </citation>
    <scope>NUCLEOTIDE SEQUENCE [LARGE SCALE GENOMIC DNA]</scope>
    <source>
        <strain evidence="1 2">LV</strain>
        <tissue evidence="1">Single pupa</tissue>
    </source>
</reference>
<dbReference type="PANTHER" id="PTHR33332">
    <property type="entry name" value="REVERSE TRANSCRIPTASE DOMAIN-CONTAINING PROTEIN"/>
    <property type="match status" value="1"/>
</dbReference>
<comment type="caution">
    <text evidence="1">The sequence shown here is derived from an EMBL/GenBank/DDBJ whole genome shotgun (WGS) entry which is preliminary data.</text>
</comment>
<evidence type="ECO:0000313" key="1">
    <source>
        <dbReference type="EMBL" id="KAG7299514.1"/>
    </source>
</evidence>
<dbReference type="Proteomes" id="UP000823941">
    <property type="component" value="Chromosome 22"/>
</dbReference>
<proteinExistence type="predicted"/>
<name>A0ABQ7Q307_PLUXY</name>
<gene>
    <name evidence="1" type="ORF">JYU34_016477</name>
</gene>
<accession>A0ABQ7Q307</accession>
<sequence length="303" mass="34813">MNDIHSLAVTNADLLCYADDTAIIFHGDSWDQTFANAEAGMELVAKWLQTNLLTLNTNKTKYLAFRITQASQIPSNKEIKVHICNHTDSMCVCEGIANVKEIKYLGVIIDEKLNFQSHINALSARIRRIIPIFKHLRHVATLELLRTIYFALCQSLIVYCISCWGSAHKSSLIVAERAQRSVLKVLLKKPRRYSTKTLYEEMTVLSVRKLFILKSFITAYRHTVNSNNYADILEKRVFKIPLPKIKTPFARRFAPFITAHIFNEIARQCNIKHLSDREAKVVVLRWLTVSSYSDAENMLMCVY</sequence>
<keyword evidence="2" id="KW-1185">Reference proteome</keyword>
<dbReference type="EMBL" id="JAHIBW010000022">
    <property type="protein sequence ID" value="KAG7299514.1"/>
    <property type="molecule type" value="Genomic_DNA"/>
</dbReference>
<organism evidence="1 2">
    <name type="scientific">Plutella xylostella</name>
    <name type="common">Diamondback moth</name>
    <name type="synonym">Plutella maculipennis</name>
    <dbReference type="NCBI Taxonomy" id="51655"/>
    <lineage>
        <taxon>Eukaryota</taxon>
        <taxon>Metazoa</taxon>
        <taxon>Ecdysozoa</taxon>
        <taxon>Arthropoda</taxon>
        <taxon>Hexapoda</taxon>
        <taxon>Insecta</taxon>
        <taxon>Pterygota</taxon>
        <taxon>Neoptera</taxon>
        <taxon>Endopterygota</taxon>
        <taxon>Lepidoptera</taxon>
        <taxon>Glossata</taxon>
        <taxon>Ditrysia</taxon>
        <taxon>Yponomeutoidea</taxon>
        <taxon>Plutellidae</taxon>
        <taxon>Plutella</taxon>
    </lineage>
</organism>
<evidence type="ECO:0000313" key="2">
    <source>
        <dbReference type="Proteomes" id="UP000823941"/>
    </source>
</evidence>
<evidence type="ECO:0008006" key="3">
    <source>
        <dbReference type="Google" id="ProtNLM"/>
    </source>
</evidence>